<gene>
    <name evidence="1" type="ORF">T459_04497</name>
</gene>
<reference evidence="1 2" key="1">
    <citation type="journal article" date="2014" name="Nat. Genet.">
        <title>Genome sequence of the hot pepper provides insights into the evolution of pungency in Capsicum species.</title>
        <authorList>
            <person name="Kim S."/>
            <person name="Park M."/>
            <person name="Yeom S.I."/>
            <person name="Kim Y.M."/>
            <person name="Lee J.M."/>
            <person name="Lee H.A."/>
            <person name="Seo E."/>
            <person name="Choi J."/>
            <person name="Cheong K."/>
            <person name="Kim K.T."/>
            <person name="Jung K."/>
            <person name="Lee G.W."/>
            <person name="Oh S.K."/>
            <person name="Bae C."/>
            <person name="Kim S.B."/>
            <person name="Lee H.Y."/>
            <person name="Kim S.Y."/>
            <person name="Kim M.S."/>
            <person name="Kang B.C."/>
            <person name="Jo Y.D."/>
            <person name="Yang H.B."/>
            <person name="Jeong H.J."/>
            <person name="Kang W.H."/>
            <person name="Kwon J.K."/>
            <person name="Shin C."/>
            <person name="Lim J.Y."/>
            <person name="Park J.H."/>
            <person name="Huh J.H."/>
            <person name="Kim J.S."/>
            <person name="Kim B.D."/>
            <person name="Cohen O."/>
            <person name="Paran I."/>
            <person name="Suh M.C."/>
            <person name="Lee S.B."/>
            <person name="Kim Y.K."/>
            <person name="Shin Y."/>
            <person name="Noh S.J."/>
            <person name="Park J."/>
            <person name="Seo Y.S."/>
            <person name="Kwon S.Y."/>
            <person name="Kim H.A."/>
            <person name="Park J.M."/>
            <person name="Kim H.J."/>
            <person name="Choi S.B."/>
            <person name="Bosland P.W."/>
            <person name="Reeves G."/>
            <person name="Jo S.H."/>
            <person name="Lee B.W."/>
            <person name="Cho H.T."/>
            <person name="Choi H.S."/>
            <person name="Lee M.S."/>
            <person name="Yu Y."/>
            <person name="Do Choi Y."/>
            <person name="Park B.S."/>
            <person name="van Deynze A."/>
            <person name="Ashrafi H."/>
            <person name="Hill T."/>
            <person name="Kim W.T."/>
            <person name="Pai H.S."/>
            <person name="Ahn H.K."/>
            <person name="Yeam I."/>
            <person name="Giovannoni J.J."/>
            <person name="Rose J.K."/>
            <person name="Sorensen I."/>
            <person name="Lee S.J."/>
            <person name="Kim R.W."/>
            <person name="Choi I.Y."/>
            <person name="Choi B.S."/>
            <person name="Lim J.S."/>
            <person name="Lee Y.H."/>
            <person name="Choi D."/>
        </authorList>
    </citation>
    <scope>NUCLEOTIDE SEQUENCE [LARGE SCALE GENOMIC DNA]</scope>
    <source>
        <strain evidence="2">cv. CM334</strain>
    </source>
</reference>
<keyword evidence="2" id="KW-1185">Reference proteome</keyword>
<organism evidence="1 2">
    <name type="scientific">Capsicum annuum</name>
    <name type="common">Capsicum pepper</name>
    <dbReference type="NCBI Taxonomy" id="4072"/>
    <lineage>
        <taxon>Eukaryota</taxon>
        <taxon>Viridiplantae</taxon>
        <taxon>Streptophyta</taxon>
        <taxon>Embryophyta</taxon>
        <taxon>Tracheophyta</taxon>
        <taxon>Spermatophyta</taxon>
        <taxon>Magnoliopsida</taxon>
        <taxon>eudicotyledons</taxon>
        <taxon>Gunneridae</taxon>
        <taxon>Pentapetalae</taxon>
        <taxon>asterids</taxon>
        <taxon>lamiids</taxon>
        <taxon>Solanales</taxon>
        <taxon>Solanaceae</taxon>
        <taxon>Solanoideae</taxon>
        <taxon>Capsiceae</taxon>
        <taxon>Capsicum</taxon>
    </lineage>
</organism>
<dbReference type="EMBL" id="AYRZ02000002">
    <property type="protein sequence ID" value="PHT89384.1"/>
    <property type="molecule type" value="Genomic_DNA"/>
</dbReference>
<proteinExistence type="predicted"/>
<protein>
    <submittedName>
        <fullName evidence="1">Uncharacterized protein</fullName>
    </submittedName>
</protein>
<accession>A0A2G3A583</accession>
<evidence type="ECO:0000313" key="2">
    <source>
        <dbReference type="Proteomes" id="UP000222542"/>
    </source>
</evidence>
<sequence length="198" mass="22434">MLLNSNVCARIRETLPRHRKLFKILLFGLSNSRVYIEFSEKIGTYESGIHFLGHPFTYNALFSSWKSKFNPNPKLFLENGELGSKESKVLSYSGTSFDDIGEGFDDVHEFEESGNGLDCTEDDFMVWIHRCVEVVFDVVTQFSTFITGVICLSFSVVPVGFSSSRKSSYYLQDFEELFGDISSFLILNNGVLLCGLQH</sequence>
<name>A0A2G3A583_CAPAN</name>
<dbReference type="AlphaFoldDB" id="A0A2G3A583"/>
<comment type="caution">
    <text evidence="1">The sequence shown here is derived from an EMBL/GenBank/DDBJ whole genome shotgun (WGS) entry which is preliminary data.</text>
</comment>
<dbReference type="Proteomes" id="UP000222542">
    <property type="component" value="Unassembled WGS sequence"/>
</dbReference>
<evidence type="ECO:0000313" key="1">
    <source>
        <dbReference type="EMBL" id="PHT89384.1"/>
    </source>
</evidence>
<reference evidence="1 2" key="2">
    <citation type="journal article" date="2017" name="Genome Biol.">
        <title>New reference genome sequences of hot pepper reveal the massive evolution of plant disease-resistance genes by retroduplication.</title>
        <authorList>
            <person name="Kim S."/>
            <person name="Park J."/>
            <person name="Yeom S.I."/>
            <person name="Kim Y.M."/>
            <person name="Seo E."/>
            <person name="Kim K.T."/>
            <person name="Kim M.S."/>
            <person name="Lee J.M."/>
            <person name="Cheong K."/>
            <person name="Shin H.S."/>
            <person name="Kim S.B."/>
            <person name="Han K."/>
            <person name="Lee J."/>
            <person name="Park M."/>
            <person name="Lee H.A."/>
            <person name="Lee H.Y."/>
            <person name="Lee Y."/>
            <person name="Oh S."/>
            <person name="Lee J.H."/>
            <person name="Choi E."/>
            <person name="Choi E."/>
            <person name="Lee S.E."/>
            <person name="Jeon J."/>
            <person name="Kim H."/>
            <person name="Choi G."/>
            <person name="Song H."/>
            <person name="Lee J."/>
            <person name="Lee S.C."/>
            <person name="Kwon J.K."/>
            <person name="Lee H.Y."/>
            <person name="Koo N."/>
            <person name="Hong Y."/>
            <person name="Kim R.W."/>
            <person name="Kang W.H."/>
            <person name="Huh J.H."/>
            <person name="Kang B.C."/>
            <person name="Yang T.J."/>
            <person name="Lee Y.H."/>
            <person name="Bennetzen J.L."/>
            <person name="Choi D."/>
        </authorList>
    </citation>
    <scope>NUCLEOTIDE SEQUENCE [LARGE SCALE GENOMIC DNA]</scope>
    <source>
        <strain evidence="2">cv. CM334</strain>
    </source>
</reference>
<dbReference type="Gramene" id="PHT89384">
    <property type="protein sequence ID" value="PHT89384"/>
    <property type="gene ID" value="T459_04497"/>
</dbReference>